<protein>
    <recommendedName>
        <fullName evidence="5">Phosphoglycerate mutase</fullName>
    </recommendedName>
</protein>
<reference evidence="3 4" key="1">
    <citation type="journal article" date="2009" name="PLoS Genet.">
        <title>The genome of Nectria haematococca: contribution of supernumerary chromosomes to gene expansion.</title>
        <authorList>
            <person name="Coleman J.J."/>
            <person name="Rounsley S.D."/>
            <person name="Rodriguez-Carres M."/>
            <person name="Kuo A."/>
            <person name="Wasmann C.C."/>
            <person name="Grimwood J."/>
            <person name="Schmutz J."/>
            <person name="Taga M."/>
            <person name="White G.J."/>
            <person name="Zhou S."/>
            <person name="Schwartz D.C."/>
            <person name="Freitag M."/>
            <person name="Ma L.J."/>
            <person name="Danchin E.G."/>
            <person name="Henrissat B."/>
            <person name="Coutinho P.M."/>
            <person name="Nelson D.R."/>
            <person name="Straney D."/>
            <person name="Napoli C.A."/>
            <person name="Barker B.M."/>
            <person name="Gribskov M."/>
            <person name="Rep M."/>
            <person name="Kroken S."/>
            <person name="Molnar I."/>
            <person name="Rensing C."/>
            <person name="Kennell J.C."/>
            <person name="Zamora J."/>
            <person name="Farman M.L."/>
            <person name="Selker E.U."/>
            <person name="Salamov A."/>
            <person name="Shapiro H."/>
            <person name="Pangilinan J."/>
            <person name="Lindquist E."/>
            <person name="Lamers C."/>
            <person name="Grigoriev I.V."/>
            <person name="Geiser D.M."/>
            <person name="Covert S.F."/>
            <person name="Temporini E."/>
            <person name="Vanetten H.D."/>
        </authorList>
    </citation>
    <scope>NUCLEOTIDE SEQUENCE [LARGE SCALE GENOMIC DNA]</scope>
    <source>
        <strain evidence="4">ATCC MYA-4622 / CBS 123669 / FGSC 9596 / NRRL 45880 / 77-13-4</strain>
    </source>
</reference>
<dbReference type="HOGENOM" id="CLU_033323_13_0_1"/>
<feature type="active site" description="Proton donor/acceptor" evidence="1">
    <location>
        <position position="99"/>
    </location>
</feature>
<evidence type="ECO:0000313" key="4">
    <source>
        <dbReference type="Proteomes" id="UP000005206"/>
    </source>
</evidence>
<dbReference type="InterPro" id="IPR013078">
    <property type="entry name" value="His_Pase_superF_clade-1"/>
</dbReference>
<dbReference type="RefSeq" id="XP_003040758.1">
    <property type="nucleotide sequence ID" value="XM_003040712.1"/>
</dbReference>
<feature type="binding site" evidence="2">
    <location>
        <begin position="24"/>
        <end position="25"/>
    </location>
    <ligand>
        <name>substrate</name>
    </ligand>
</feature>
<dbReference type="GeneID" id="9679222"/>
<dbReference type="InterPro" id="IPR029033">
    <property type="entry name" value="His_PPase_superfam"/>
</dbReference>
<feature type="binding site" evidence="2">
    <location>
        <begin position="99"/>
        <end position="102"/>
    </location>
    <ligand>
        <name>substrate</name>
    </ligand>
</feature>
<dbReference type="GO" id="GO:0046390">
    <property type="term" value="P:ribose phosphate biosynthetic process"/>
    <property type="evidence" value="ECO:0007669"/>
    <property type="project" value="TreeGrafter"/>
</dbReference>
<dbReference type="eggNOG" id="KOG0235">
    <property type="taxonomic scope" value="Eukaryota"/>
</dbReference>
<dbReference type="KEGG" id="nhe:NECHADRAFT_44864"/>
<evidence type="ECO:0000256" key="2">
    <source>
        <dbReference type="PIRSR" id="PIRSR613078-2"/>
    </source>
</evidence>
<gene>
    <name evidence="3" type="ORF">NECHADRAFT_44864</name>
</gene>
<dbReference type="FunCoup" id="C7ZLK0">
    <property type="interactions" value="26"/>
</dbReference>
<feature type="binding site" evidence="2">
    <location>
        <position position="68"/>
    </location>
    <ligand>
        <name>substrate</name>
    </ligand>
</feature>
<evidence type="ECO:0000313" key="3">
    <source>
        <dbReference type="EMBL" id="EEU35045.1"/>
    </source>
</evidence>
<dbReference type="Gene3D" id="3.40.50.1240">
    <property type="entry name" value="Phosphoglycerate mutase-like"/>
    <property type="match status" value="1"/>
</dbReference>
<dbReference type="Pfam" id="PF00300">
    <property type="entry name" value="His_Phos_1"/>
    <property type="match status" value="1"/>
</dbReference>
<feature type="active site" description="Tele-phosphohistidine intermediate" evidence="1">
    <location>
        <position position="12"/>
    </location>
</feature>
<name>C7ZLK0_FUSV7</name>
<dbReference type="InParanoid" id="C7ZLK0"/>
<dbReference type="OMA" id="GWLIWRD"/>
<evidence type="ECO:0008006" key="5">
    <source>
        <dbReference type="Google" id="ProtNLM"/>
    </source>
</evidence>
<dbReference type="PANTHER" id="PTHR48100:SF15">
    <property type="entry name" value="SEDOHEPTULOSE 1,7-BISPHOSPHATASE"/>
    <property type="match status" value="1"/>
</dbReference>
<feature type="non-terminal residue" evidence="3">
    <location>
        <position position="1"/>
    </location>
</feature>
<dbReference type="SMART" id="SM00855">
    <property type="entry name" value="PGAM"/>
    <property type="match status" value="1"/>
</dbReference>
<dbReference type="EMBL" id="GG698946">
    <property type="protein sequence ID" value="EEU35045.1"/>
    <property type="molecule type" value="Genomic_DNA"/>
</dbReference>
<keyword evidence="4" id="KW-1185">Reference proteome</keyword>
<dbReference type="VEuPathDB" id="FungiDB:NECHADRAFT_44864"/>
<dbReference type="SUPFAM" id="SSF53254">
    <property type="entry name" value="Phosphoglycerate mutase-like"/>
    <property type="match status" value="1"/>
</dbReference>
<dbReference type="STRING" id="660122.C7ZLK0"/>
<proteinExistence type="predicted"/>
<dbReference type="PANTHER" id="PTHR48100">
    <property type="entry name" value="BROAD-SPECIFICITY PHOSPHATASE YOR283W-RELATED"/>
    <property type="match status" value="1"/>
</dbReference>
<dbReference type="AlphaFoldDB" id="C7ZLK0"/>
<dbReference type="Proteomes" id="UP000005206">
    <property type="component" value="Chromosome 7"/>
</dbReference>
<dbReference type="OrthoDB" id="4818801at2759"/>
<dbReference type="CDD" id="cd07067">
    <property type="entry name" value="HP_PGM_like"/>
    <property type="match status" value="1"/>
</dbReference>
<organism evidence="3 4">
    <name type="scientific">Fusarium vanettenii (strain ATCC MYA-4622 / CBS 123669 / FGSC 9596 / NRRL 45880 / 77-13-4)</name>
    <name type="common">Fusarium solani subsp. pisi</name>
    <dbReference type="NCBI Taxonomy" id="660122"/>
    <lineage>
        <taxon>Eukaryota</taxon>
        <taxon>Fungi</taxon>
        <taxon>Dikarya</taxon>
        <taxon>Ascomycota</taxon>
        <taxon>Pezizomycotina</taxon>
        <taxon>Sordariomycetes</taxon>
        <taxon>Hypocreomycetidae</taxon>
        <taxon>Hypocreales</taxon>
        <taxon>Nectriaceae</taxon>
        <taxon>Fusarium</taxon>
        <taxon>Fusarium solani species complex</taxon>
        <taxon>Fusarium vanettenii</taxon>
    </lineage>
</organism>
<accession>C7ZLK0</accession>
<dbReference type="GO" id="GO:0050278">
    <property type="term" value="F:sedoheptulose-bisphosphatase activity"/>
    <property type="evidence" value="ECO:0007669"/>
    <property type="project" value="TreeGrafter"/>
</dbReference>
<sequence length="273" mass="30576">DALTPRVFLIRHGETEWAKSGRYTGITDIELTSVGIQQVSSVATTLVGPGKLVNPSRITHIFISPRKRAKKTFELLQIPSSPPTADAELEVTYTEDIAEWDYGDYEGLKAGEIKELRKTRGLDQEREWNIWRDGCEGGETMQQVTERLDRLVSKIRDIQRPNMNGKKPADVLLVAHGLILRCFTKRWLGWPIAFSFPMILDPGAVTVLRYATLGLMQSFFATESLSGLRHMPNHVYCLKLTCPSYKNNNADEPALHVGMALPPLSDSSHQKGS</sequence>
<dbReference type="InterPro" id="IPR050275">
    <property type="entry name" value="PGM_Phosphatase"/>
</dbReference>
<evidence type="ECO:0000256" key="1">
    <source>
        <dbReference type="PIRSR" id="PIRSR613078-1"/>
    </source>
</evidence>